<dbReference type="KEGG" id="sbae:DSM104329_04995"/>
<protein>
    <recommendedName>
        <fullName evidence="8">Isoprenylcysteine carboxylmethyltransferase family protein</fullName>
    </recommendedName>
</protein>
<dbReference type="Gene3D" id="1.20.120.1630">
    <property type="match status" value="1"/>
</dbReference>
<dbReference type="EMBL" id="CP087164">
    <property type="protein sequence ID" value="UGS38565.1"/>
    <property type="molecule type" value="Genomic_DNA"/>
</dbReference>
<dbReference type="Proteomes" id="UP001162834">
    <property type="component" value="Chromosome"/>
</dbReference>
<keyword evidence="2 5" id="KW-0812">Transmembrane</keyword>
<comment type="subcellular location">
    <subcellularLocation>
        <location evidence="1">Endomembrane system</location>
        <topology evidence="1">Multi-pass membrane protein</topology>
    </subcellularLocation>
</comment>
<feature type="transmembrane region" description="Helical" evidence="5">
    <location>
        <begin position="122"/>
        <end position="152"/>
    </location>
</feature>
<proteinExistence type="predicted"/>
<organism evidence="6 7">
    <name type="scientific">Capillimicrobium parvum</name>
    <dbReference type="NCBI Taxonomy" id="2884022"/>
    <lineage>
        <taxon>Bacteria</taxon>
        <taxon>Bacillati</taxon>
        <taxon>Actinomycetota</taxon>
        <taxon>Thermoleophilia</taxon>
        <taxon>Solirubrobacterales</taxon>
        <taxon>Capillimicrobiaceae</taxon>
        <taxon>Capillimicrobium</taxon>
    </lineage>
</organism>
<dbReference type="Pfam" id="PF04191">
    <property type="entry name" value="PEMT"/>
    <property type="match status" value="1"/>
</dbReference>
<evidence type="ECO:0000313" key="6">
    <source>
        <dbReference type="EMBL" id="UGS38565.1"/>
    </source>
</evidence>
<evidence type="ECO:0008006" key="8">
    <source>
        <dbReference type="Google" id="ProtNLM"/>
    </source>
</evidence>
<keyword evidence="7" id="KW-1185">Reference proteome</keyword>
<evidence type="ECO:0000256" key="3">
    <source>
        <dbReference type="ARBA" id="ARBA00022989"/>
    </source>
</evidence>
<feature type="transmembrane region" description="Helical" evidence="5">
    <location>
        <begin position="36"/>
        <end position="56"/>
    </location>
</feature>
<evidence type="ECO:0000313" key="7">
    <source>
        <dbReference type="Proteomes" id="UP001162834"/>
    </source>
</evidence>
<evidence type="ECO:0000256" key="1">
    <source>
        <dbReference type="ARBA" id="ARBA00004127"/>
    </source>
</evidence>
<feature type="transmembrane region" description="Helical" evidence="5">
    <location>
        <begin position="68"/>
        <end position="87"/>
    </location>
</feature>
<dbReference type="GO" id="GO:0012505">
    <property type="term" value="C:endomembrane system"/>
    <property type="evidence" value="ECO:0007669"/>
    <property type="project" value="UniProtKB-SubCell"/>
</dbReference>
<dbReference type="RefSeq" id="WP_259312585.1">
    <property type="nucleotide sequence ID" value="NZ_CP087164.1"/>
</dbReference>
<evidence type="ECO:0000256" key="4">
    <source>
        <dbReference type="ARBA" id="ARBA00023136"/>
    </source>
</evidence>
<dbReference type="AlphaFoldDB" id="A0A9E7C2H4"/>
<gene>
    <name evidence="6" type="ORF">DSM104329_04995</name>
</gene>
<name>A0A9E7C2H4_9ACTN</name>
<evidence type="ECO:0000256" key="5">
    <source>
        <dbReference type="SAM" id="Phobius"/>
    </source>
</evidence>
<reference evidence="6" key="1">
    <citation type="journal article" date="2022" name="Int. J. Syst. Evol. Microbiol.">
        <title>Pseudomonas aegrilactucae sp. nov. and Pseudomonas morbosilactucae sp. nov., pathogens causing bacterial rot of lettuce in Japan.</title>
        <authorList>
            <person name="Sawada H."/>
            <person name="Fujikawa T."/>
            <person name="Satou M."/>
        </authorList>
    </citation>
    <scope>NUCLEOTIDE SEQUENCE</scope>
    <source>
        <strain evidence="6">0166_1</strain>
    </source>
</reference>
<keyword evidence="4 5" id="KW-0472">Membrane</keyword>
<dbReference type="InterPro" id="IPR007318">
    <property type="entry name" value="Phopholipid_MeTrfase"/>
</dbReference>
<evidence type="ECO:0000256" key="2">
    <source>
        <dbReference type="ARBA" id="ARBA00022692"/>
    </source>
</evidence>
<keyword evidence="3 5" id="KW-1133">Transmembrane helix</keyword>
<sequence>MESVIGTFVVFLLLAALVLAVLGREERVGVMSGPAAIGVWFVYLVHADTVVTAAYVETGRVDAIPKSVAFIAGGLVIVAGFALFAWATRALVNQGDFEGLRARRLVTGGPYGFMRQPQNAGWALMLLGVAIAGRSLISLALVAIFVAFVALLGRLEARGLAVSFGDEYERWRSRTPSLPFVPVT</sequence>
<accession>A0A9E7C2H4</accession>